<sequence length="290" mass="31155">MVTKDEWFRSAMSDDRMVADLLLRLRHPHSPSPSFSSSSSASFARPSSSSLPPPRWGIRLPRSRMAYRCDAAPSCSPEKKPDSARNSPTTPLAWSTGGGGGVGDGGVSSSGATNGSDESTLPVFRSFGVRSKVVGADDPGTTDAKKSKRKKTFAELKDEEVELLKERVFLKEEIATLRMTFKERAATNENLKRMKLGFDLNAANGSTMAADEKKGTASSLEKDTALTHRTPPSSQDACWRVGSSSCQISLPGEEPDGGFLLPDLNMTPSEDDFPLEVLHGATEAIRVTAS</sequence>
<dbReference type="EMBL" id="CM042883">
    <property type="protein sequence ID" value="KAI4376185.1"/>
    <property type="molecule type" value="Genomic_DNA"/>
</dbReference>
<accession>A0ACB9RB88</accession>
<organism evidence="1 2">
    <name type="scientific">Melastoma candidum</name>
    <dbReference type="NCBI Taxonomy" id="119954"/>
    <lineage>
        <taxon>Eukaryota</taxon>
        <taxon>Viridiplantae</taxon>
        <taxon>Streptophyta</taxon>
        <taxon>Embryophyta</taxon>
        <taxon>Tracheophyta</taxon>
        <taxon>Spermatophyta</taxon>
        <taxon>Magnoliopsida</taxon>
        <taxon>eudicotyledons</taxon>
        <taxon>Gunneridae</taxon>
        <taxon>Pentapetalae</taxon>
        <taxon>rosids</taxon>
        <taxon>malvids</taxon>
        <taxon>Myrtales</taxon>
        <taxon>Melastomataceae</taxon>
        <taxon>Melastomatoideae</taxon>
        <taxon>Melastomateae</taxon>
        <taxon>Melastoma</taxon>
    </lineage>
</organism>
<name>A0ACB9RB88_9MYRT</name>
<keyword evidence="2" id="KW-1185">Reference proteome</keyword>
<gene>
    <name evidence="1" type="ORF">MLD38_013975</name>
</gene>
<proteinExistence type="predicted"/>
<evidence type="ECO:0000313" key="1">
    <source>
        <dbReference type="EMBL" id="KAI4376185.1"/>
    </source>
</evidence>
<reference evidence="2" key="1">
    <citation type="journal article" date="2023" name="Front. Plant Sci.">
        <title>Chromosomal-level genome assembly of Melastoma candidum provides insights into trichome evolution.</title>
        <authorList>
            <person name="Zhong Y."/>
            <person name="Wu W."/>
            <person name="Sun C."/>
            <person name="Zou P."/>
            <person name="Liu Y."/>
            <person name="Dai S."/>
            <person name="Zhou R."/>
        </authorList>
    </citation>
    <scope>NUCLEOTIDE SEQUENCE [LARGE SCALE GENOMIC DNA]</scope>
</reference>
<evidence type="ECO:0000313" key="2">
    <source>
        <dbReference type="Proteomes" id="UP001057402"/>
    </source>
</evidence>
<comment type="caution">
    <text evidence="1">The sequence shown here is derived from an EMBL/GenBank/DDBJ whole genome shotgun (WGS) entry which is preliminary data.</text>
</comment>
<protein>
    <submittedName>
        <fullName evidence="1">Uncharacterized protein</fullName>
    </submittedName>
</protein>
<dbReference type="Proteomes" id="UP001057402">
    <property type="component" value="Chromosome 4"/>
</dbReference>